<feature type="chain" id="PRO_5040195282" description="Hydrophobin" evidence="1">
    <location>
        <begin position="16"/>
        <end position="85"/>
    </location>
</feature>
<organism evidence="2 3">
    <name type="scientific">Hymenoscyphus albidus</name>
    <dbReference type="NCBI Taxonomy" id="595503"/>
    <lineage>
        <taxon>Eukaryota</taxon>
        <taxon>Fungi</taxon>
        <taxon>Dikarya</taxon>
        <taxon>Ascomycota</taxon>
        <taxon>Pezizomycotina</taxon>
        <taxon>Leotiomycetes</taxon>
        <taxon>Helotiales</taxon>
        <taxon>Helotiaceae</taxon>
        <taxon>Hymenoscyphus</taxon>
    </lineage>
</organism>
<keyword evidence="1" id="KW-0732">Signal</keyword>
<dbReference type="AlphaFoldDB" id="A0A9N9Q565"/>
<sequence>MKLILILALSMTALAAEWYCDNGITGDGGCEADGLKTYCCYFGDKPKDPFNTDRPVTTTSKDPFGNVNCGPPGGVVKCAPKDTQG</sequence>
<keyword evidence="3" id="KW-1185">Reference proteome</keyword>
<evidence type="ECO:0008006" key="4">
    <source>
        <dbReference type="Google" id="ProtNLM"/>
    </source>
</evidence>
<evidence type="ECO:0000256" key="1">
    <source>
        <dbReference type="SAM" id="SignalP"/>
    </source>
</evidence>
<evidence type="ECO:0000313" key="3">
    <source>
        <dbReference type="Proteomes" id="UP000701801"/>
    </source>
</evidence>
<dbReference type="OrthoDB" id="4954273at2759"/>
<proteinExistence type="predicted"/>
<comment type="caution">
    <text evidence="2">The sequence shown here is derived from an EMBL/GenBank/DDBJ whole genome shotgun (WGS) entry which is preliminary data.</text>
</comment>
<evidence type="ECO:0000313" key="2">
    <source>
        <dbReference type="EMBL" id="CAG8975569.1"/>
    </source>
</evidence>
<feature type="signal peptide" evidence="1">
    <location>
        <begin position="1"/>
        <end position="15"/>
    </location>
</feature>
<protein>
    <recommendedName>
        <fullName evidence="4">Hydrophobin</fullName>
    </recommendedName>
</protein>
<dbReference type="EMBL" id="CAJVRM010000142">
    <property type="protein sequence ID" value="CAG8975569.1"/>
    <property type="molecule type" value="Genomic_DNA"/>
</dbReference>
<gene>
    <name evidence="2" type="ORF">HYALB_00005637</name>
</gene>
<dbReference type="Proteomes" id="UP000701801">
    <property type="component" value="Unassembled WGS sequence"/>
</dbReference>
<name>A0A9N9Q565_9HELO</name>
<accession>A0A9N9Q565</accession>
<reference evidence="2" key="1">
    <citation type="submission" date="2021-07" db="EMBL/GenBank/DDBJ databases">
        <authorList>
            <person name="Durling M."/>
        </authorList>
    </citation>
    <scope>NUCLEOTIDE SEQUENCE</scope>
</reference>